<dbReference type="SUPFAM" id="SSF47336">
    <property type="entry name" value="ACP-like"/>
    <property type="match status" value="1"/>
</dbReference>
<evidence type="ECO:0000256" key="4">
    <source>
        <dbReference type="RuleBase" id="RU000722"/>
    </source>
</evidence>
<dbReference type="OrthoDB" id="3973211at2759"/>
<dbReference type="GO" id="GO:0000036">
    <property type="term" value="F:acyl carrier activity"/>
    <property type="evidence" value="ECO:0007669"/>
    <property type="project" value="TreeGrafter"/>
</dbReference>
<dbReference type="Pfam" id="PF00550">
    <property type="entry name" value="PP-binding"/>
    <property type="match status" value="1"/>
</dbReference>
<keyword evidence="4" id="KW-0443">Lipid metabolism</keyword>
<dbReference type="PANTHER" id="PTHR20863:SF76">
    <property type="entry name" value="CARRIER DOMAIN-CONTAINING PROTEIN"/>
    <property type="match status" value="1"/>
</dbReference>
<evidence type="ECO:0000256" key="3">
    <source>
        <dbReference type="ARBA" id="ARBA00022553"/>
    </source>
</evidence>
<dbReference type="PROSITE" id="PS50075">
    <property type="entry name" value="CARRIER"/>
    <property type="match status" value="1"/>
</dbReference>
<dbReference type="InterPro" id="IPR009081">
    <property type="entry name" value="PP-bd_ACP"/>
</dbReference>
<comment type="caution">
    <text evidence="6">The sequence shown here is derived from an EMBL/GenBank/DDBJ whole genome shotgun (WGS) entry which is preliminary data.</text>
</comment>
<keyword evidence="4" id="KW-0275">Fatty acid biosynthesis</keyword>
<dbReference type="PANTHER" id="PTHR20863">
    <property type="entry name" value="ACYL CARRIER PROTEIN"/>
    <property type="match status" value="1"/>
</dbReference>
<keyword evidence="4" id="KW-0444">Lipid biosynthesis</keyword>
<evidence type="ECO:0000313" key="6">
    <source>
        <dbReference type="EMBL" id="OBA28925.1"/>
    </source>
</evidence>
<protein>
    <recommendedName>
        <fullName evidence="4">Acyl carrier protein</fullName>
    </recommendedName>
</protein>
<keyword evidence="7" id="KW-1185">Reference proteome</keyword>
<dbReference type="Gene3D" id="1.10.1200.10">
    <property type="entry name" value="ACP-like"/>
    <property type="match status" value="1"/>
</dbReference>
<evidence type="ECO:0000259" key="5">
    <source>
        <dbReference type="PROSITE" id="PS50075"/>
    </source>
</evidence>
<proteinExistence type="inferred from homology"/>
<dbReference type="Proteomes" id="UP000092321">
    <property type="component" value="Unassembled WGS sequence"/>
</dbReference>
<keyword evidence="3" id="KW-0597">Phosphoprotein</keyword>
<organism evidence="6 7">
    <name type="scientific">Hanseniaspora valbyensis NRRL Y-1626</name>
    <dbReference type="NCBI Taxonomy" id="766949"/>
    <lineage>
        <taxon>Eukaryota</taxon>
        <taxon>Fungi</taxon>
        <taxon>Dikarya</taxon>
        <taxon>Ascomycota</taxon>
        <taxon>Saccharomycotina</taxon>
        <taxon>Saccharomycetes</taxon>
        <taxon>Saccharomycodales</taxon>
        <taxon>Saccharomycodaceae</taxon>
        <taxon>Hanseniaspora</taxon>
    </lineage>
</organism>
<evidence type="ECO:0000256" key="1">
    <source>
        <dbReference type="ARBA" id="ARBA00010930"/>
    </source>
</evidence>
<dbReference type="AlphaFoldDB" id="A0A1B7TJV7"/>
<evidence type="ECO:0000313" key="7">
    <source>
        <dbReference type="Proteomes" id="UP000092321"/>
    </source>
</evidence>
<dbReference type="InterPro" id="IPR003231">
    <property type="entry name" value="ACP"/>
</dbReference>
<keyword evidence="2 4" id="KW-0596">Phosphopantetheine</keyword>
<comment type="similarity">
    <text evidence="1">Belongs to the acyl carrier protein (ACP) family.</text>
</comment>
<sequence>MFRQVVARNFAVRNFARVSPQYTRSIVPAFNKNYTRFYSSSVTKEELVSNKLNDIVKTFIEEKGITFEKPLTDNLKLSEDLKLDSLDKVELVVAIEEEFELEINDDASDSFENLGQIKKFLTEKS</sequence>
<feature type="domain" description="Carrier" evidence="5">
    <location>
        <begin position="46"/>
        <end position="125"/>
    </location>
</feature>
<accession>A0A1B7TJV7</accession>
<reference evidence="7" key="1">
    <citation type="journal article" date="2016" name="Proc. Natl. Acad. Sci. U.S.A.">
        <title>Comparative genomics of biotechnologically important yeasts.</title>
        <authorList>
            <person name="Riley R."/>
            <person name="Haridas S."/>
            <person name="Wolfe K.H."/>
            <person name="Lopes M.R."/>
            <person name="Hittinger C.T."/>
            <person name="Goeker M."/>
            <person name="Salamov A.A."/>
            <person name="Wisecaver J.H."/>
            <person name="Long T.M."/>
            <person name="Calvey C.H."/>
            <person name="Aerts A.L."/>
            <person name="Barry K.W."/>
            <person name="Choi C."/>
            <person name="Clum A."/>
            <person name="Coughlan A.Y."/>
            <person name="Deshpande S."/>
            <person name="Douglass A.P."/>
            <person name="Hanson S.J."/>
            <person name="Klenk H.-P."/>
            <person name="LaButti K.M."/>
            <person name="Lapidus A."/>
            <person name="Lindquist E.A."/>
            <person name="Lipzen A.M."/>
            <person name="Meier-Kolthoff J.P."/>
            <person name="Ohm R.A."/>
            <person name="Otillar R.P."/>
            <person name="Pangilinan J.L."/>
            <person name="Peng Y."/>
            <person name="Rokas A."/>
            <person name="Rosa C.A."/>
            <person name="Scheuner C."/>
            <person name="Sibirny A.A."/>
            <person name="Slot J.C."/>
            <person name="Stielow J.B."/>
            <person name="Sun H."/>
            <person name="Kurtzman C.P."/>
            <person name="Blackwell M."/>
            <person name="Grigoriev I.V."/>
            <person name="Jeffries T.W."/>
        </authorList>
    </citation>
    <scope>NUCLEOTIDE SEQUENCE [LARGE SCALE GENOMIC DNA]</scope>
    <source>
        <strain evidence="7">NRRL Y-1626</strain>
    </source>
</reference>
<dbReference type="GO" id="GO:0000035">
    <property type="term" value="F:acyl binding"/>
    <property type="evidence" value="ECO:0007669"/>
    <property type="project" value="TreeGrafter"/>
</dbReference>
<dbReference type="EMBL" id="LXPE01000002">
    <property type="protein sequence ID" value="OBA28925.1"/>
    <property type="molecule type" value="Genomic_DNA"/>
</dbReference>
<name>A0A1B7TJV7_9ASCO</name>
<gene>
    <name evidence="6" type="ORF">HANVADRAFT_51347</name>
</gene>
<evidence type="ECO:0000256" key="2">
    <source>
        <dbReference type="ARBA" id="ARBA00022450"/>
    </source>
</evidence>
<keyword evidence="4" id="KW-0276">Fatty acid metabolism</keyword>
<comment type="function">
    <text evidence="4">Carrier of the growing fatty acid chain in fatty acid biosynthesis.</text>
</comment>
<dbReference type="InterPro" id="IPR036736">
    <property type="entry name" value="ACP-like_sf"/>
</dbReference>